<dbReference type="EMBL" id="MN740139">
    <property type="protein sequence ID" value="QHT89332.1"/>
    <property type="molecule type" value="Genomic_DNA"/>
</dbReference>
<organism evidence="2">
    <name type="scientific">viral metagenome</name>
    <dbReference type="NCBI Taxonomy" id="1070528"/>
    <lineage>
        <taxon>unclassified sequences</taxon>
        <taxon>metagenomes</taxon>
        <taxon>organismal metagenomes</taxon>
    </lineage>
</organism>
<name>A0A6C0I948_9ZZZZ</name>
<evidence type="ECO:0000313" key="2">
    <source>
        <dbReference type="EMBL" id="QHT89332.1"/>
    </source>
</evidence>
<feature type="region of interest" description="Disordered" evidence="1">
    <location>
        <begin position="1"/>
        <end position="89"/>
    </location>
</feature>
<evidence type="ECO:0000256" key="1">
    <source>
        <dbReference type="SAM" id="MobiDB-lite"/>
    </source>
</evidence>
<dbReference type="AlphaFoldDB" id="A0A6C0I948"/>
<feature type="compositionally biased region" description="Low complexity" evidence="1">
    <location>
        <begin position="7"/>
        <end position="20"/>
    </location>
</feature>
<accession>A0A6C0I948</accession>
<protein>
    <submittedName>
        <fullName evidence="2">Uncharacterized protein</fullName>
    </submittedName>
</protein>
<feature type="compositionally biased region" description="Low complexity" evidence="1">
    <location>
        <begin position="30"/>
        <end position="45"/>
    </location>
</feature>
<reference evidence="2" key="1">
    <citation type="journal article" date="2020" name="Nature">
        <title>Giant virus diversity and host interactions through global metagenomics.</title>
        <authorList>
            <person name="Schulz F."/>
            <person name="Roux S."/>
            <person name="Paez-Espino D."/>
            <person name="Jungbluth S."/>
            <person name="Walsh D.A."/>
            <person name="Denef V.J."/>
            <person name="McMahon K.D."/>
            <person name="Konstantinidis K.T."/>
            <person name="Eloe-Fadrosh E.A."/>
            <person name="Kyrpides N.C."/>
            <person name="Woyke T."/>
        </authorList>
    </citation>
    <scope>NUCLEOTIDE SEQUENCE</scope>
    <source>
        <strain evidence="2">GVMAG-M-3300023184-60</strain>
    </source>
</reference>
<proteinExistence type="predicted"/>
<sequence>MLKRRSPSPVAKAVAAAPRRNPVRTKAVRRSPSPVAKAVAAAPRRNPVRTKAVRRSPSPTRAASAVAASAARRSPSPPRAATTAAARRSPSPIDLGKILLKGTTRTNLAAGIRRSPSPTNRAAQLRNYERSNVAYRPFIEKLKAVLFNEKIIDRDNELFETLLDDQQKWNHLFYNIRPRNIVCFIICDYHLYDKSVQRVFHKNNTPPYMGNFKFNKLLSNKDNKMSMKWASNNILYIHKNRF</sequence>
<feature type="compositionally biased region" description="Low complexity" evidence="1">
    <location>
        <begin position="55"/>
        <end position="89"/>
    </location>
</feature>